<comment type="caution">
    <text evidence="1">The sequence shown here is derived from an EMBL/GenBank/DDBJ whole genome shotgun (WGS) entry which is preliminary data.</text>
</comment>
<evidence type="ECO:0000313" key="1">
    <source>
        <dbReference type="EMBL" id="GAI88854.1"/>
    </source>
</evidence>
<organism evidence="1">
    <name type="scientific">marine sediment metagenome</name>
    <dbReference type="NCBI Taxonomy" id="412755"/>
    <lineage>
        <taxon>unclassified sequences</taxon>
        <taxon>metagenomes</taxon>
        <taxon>ecological metagenomes</taxon>
    </lineage>
</organism>
<reference evidence="1" key="1">
    <citation type="journal article" date="2014" name="Front. Microbiol.">
        <title>High frequency of phylogenetically diverse reductive dehalogenase-homologous genes in deep subseafloor sedimentary metagenomes.</title>
        <authorList>
            <person name="Kawai M."/>
            <person name="Futagami T."/>
            <person name="Toyoda A."/>
            <person name="Takaki Y."/>
            <person name="Nishi S."/>
            <person name="Hori S."/>
            <person name="Arai W."/>
            <person name="Tsubouchi T."/>
            <person name="Morono Y."/>
            <person name="Uchiyama I."/>
            <person name="Ito T."/>
            <person name="Fujiyama A."/>
            <person name="Inagaki F."/>
            <person name="Takami H."/>
        </authorList>
    </citation>
    <scope>NUCLEOTIDE SEQUENCE</scope>
    <source>
        <strain evidence="1">Expedition CK06-06</strain>
    </source>
</reference>
<dbReference type="EMBL" id="BARW01024110">
    <property type="protein sequence ID" value="GAI88854.1"/>
    <property type="molecule type" value="Genomic_DNA"/>
</dbReference>
<accession>X1U943</accession>
<dbReference type="AlphaFoldDB" id="X1U943"/>
<name>X1U943_9ZZZZ</name>
<proteinExistence type="predicted"/>
<protein>
    <submittedName>
        <fullName evidence="1">Uncharacterized protein</fullName>
    </submittedName>
</protein>
<gene>
    <name evidence="1" type="ORF">S12H4_39823</name>
</gene>
<sequence length="66" mass="7827">MWKDSSKFSDMLLELSQLYKKFPKYLLEIKAEDYQIPIIELNNLIKSAIKSEKLIRNNNDNTYSKA</sequence>